<proteinExistence type="predicted"/>
<evidence type="ECO:0000256" key="1">
    <source>
        <dbReference type="SAM" id="Phobius"/>
    </source>
</evidence>
<organism evidence="2 3">
    <name type="scientific">Deinococcus puniceus</name>
    <dbReference type="NCBI Taxonomy" id="1182568"/>
    <lineage>
        <taxon>Bacteria</taxon>
        <taxon>Thermotogati</taxon>
        <taxon>Deinococcota</taxon>
        <taxon>Deinococci</taxon>
        <taxon>Deinococcales</taxon>
        <taxon>Deinococcaceae</taxon>
        <taxon>Deinococcus</taxon>
    </lineage>
</organism>
<dbReference type="STRING" id="1182568.SU48_10090"/>
<name>A0A172TAK4_9DEIO</name>
<accession>A0A172TAK4</accession>
<protein>
    <submittedName>
        <fullName evidence="2">Uncharacterized protein</fullName>
    </submittedName>
</protein>
<dbReference type="Proteomes" id="UP000077363">
    <property type="component" value="Chromosome"/>
</dbReference>
<evidence type="ECO:0000313" key="3">
    <source>
        <dbReference type="Proteomes" id="UP000077363"/>
    </source>
</evidence>
<keyword evidence="1" id="KW-0472">Membrane</keyword>
<feature type="transmembrane region" description="Helical" evidence="1">
    <location>
        <begin position="64"/>
        <end position="84"/>
    </location>
</feature>
<keyword evidence="1" id="KW-1133">Transmembrane helix</keyword>
<reference evidence="2 3" key="1">
    <citation type="submission" date="2015-01" db="EMBL/GenBank/DDBJ databases">
        <title>Deinococcus puniceus/DY1/ whole genome sequencing.</title>
        <authorList>
            <person name="Kim M.K."/>
            <person name="Srinivasan S."/>
            <person name="Lee J.-J."/>
        </authorList>
    </citation>
    <scope>NUCLEOTIDE SEQUENCE [LARGE SCALE GENOMIC DNA]</scope>
    <source>
        <strain evidence="2 3">DY1</strain>
    </source>
</reference>
<keyword evidence="3" id="KW-1185">Reference proteome</keyword>
<sequence length="88" mass="9951">MIFNTIYIMFLVLFASVYYVSYLSGGVNTDMQSNGSGPISYIDINIVSIKFRYDSNSGVSVLNLPFMLAILLSIINIVWMSVLLRKQR</sequence>
<feature type="transmembrane region" description="Helical" evidence="1">
    <location>
        <begin position="7"/>
        <end position="25"/>
    </location>
</feature>
<dbReference type="PATRIC" id="fig|1182568.3.peg.2096"/>
<evidence type="ECO:0000313" key="2">
    <source>
        <dbReference type="EMBL" id="ANE44065.1"/>
    </source>
</evidence>
<dbReference type="KEGG" id="dpu:SU48_10090"/>
<dbReference type="EMBL" id="CP011387">
    <property type="protein sequence ID" value="ANE44065.1"/>
    <property type="molecule type" value="Genomic_DNA"/>
</dbReference>
<gene>
    <name evidence="2" type="ORF">SU48_10090</name>
</gene>
<dbReference type="AlphaFoldDB" id="A0A172TAK4"/>
<keyword evidence="1" id="KW-0812">Transmembrane</keyword>